<dbReference type="GO" id="GO:0004674">
    <property type="term" value="F:protein serine/threonine kinase activity"/>
    <property type="evidence" value="ECO:0007669"/>
    <property type="project" value="UniProtKB-KW"/>
</dbReference>
<reference evidence="3" key="1">
    <citation type="submission" date="2023-07" db="EMBL/GenBank/DDBJ databases">
        <title>Genome content predicts the carbon catabolic preferences of heterotrophic bacteria.</title>
        <authorList>
            <person name="Gralka M."/>
        </authorList>
    </citation>
    <scope>NUCLEOTIDE SEQUENCE</scope>
    <source>
        <strain evidence="3">I3M17_2</strain>
    </source>
</reference>
<protein>
    <submittedName>
        <fullName evidence="3">Serine/threonine protein kinase</fullName>
    </submittedName>
</protein>
<dbReference type="Proteomes" id="UP001169760">
    <property type="component" value="Unassembled WGS sequence"/>
</dbReference>
<feature type="compositionally biased region" description="Polar residues" evidence="1">
    <location>
        <begin position="36"/>
        <end position="46"/>
    </location>
</feature>
<keyword evidence="2" id="KW-0732">Signal</keyword>
<proteinExistence type="predicted"/>
<accession>A0AAW7X276</accession>
<evidence type="ECO:0000313" key="3">
    <source>
        <dbReference type="EMBL" id="MDO6421836.1"/>
    </source>
</evidence>
<evidence type="ECO:0000256" key="1">
    <source>
        <dbReference type="SAM" id="MobiDB-lite"/>
    </source>
</evidence>
<comment type="caution">
    <text evidence="3">The sequence shown here is derived from an EMBL/GenBank/DDBJ whole genome shotgun (WGS) entry which is preliminary data.</text>
</comment>
<keyword evidence="3" id="KW-0723">Serine/threonine-protein kinase</keyword>
<feature type="chain" id="PRO_5043611365" evidence="2">
    <location>
        <begin position="18"/>
        <end position="564"/>
    </location>
</feature>
<keyword evidence="3" id="KW-0418">Kinase</keyword>
<sequence length="564" mass="58856">MKIQTLLSVTALSAALAACGGGDVIIDAQNNSPVDNSIGDNSNNVDNGGETPTTPTTNPCASYTDASGDIQGDYNAATGDCTYRTNFVSLNKPYVGEGELFLADLPNDGVHIFNGSLVIGQNYDNDADRIAAGIMQGGDGSVLRIEAGATLAFRSADDYFVINRGSQVFAEGEAGAPITVTSVSDAVDGTVDPEADGEWGGMIINGFGVTNKCEYTGSVDDGTIAIAPGEECNVEAEGKAGAGQTHYGGDNNDDNSGVLNYFIVKHTGAQVAAGNELNGISFDAVGAGTLVDYLQAYSTLDDGIEMFGGAVNISHYIGMYVRDDSIDIDEGYRGTISHALVIQSENYGNHCLESDGIGSHDKKDQATIEDFVARGLNSQAKINNLTCIISPSNQGTRGEGAGMLIREGHMPEITASIMTTAYGAETNPGTQDHYCLLIEDESEQAALDEILKVEDSVFACTVLTDGDLNGSSTLDWLNLTNDTMATASAGENPANDATDVNISLFTNGFYSLPVADMAINGGVVTATPEGGLLGAVSMDDDWTANWAYGLHEGNRGQALWFVAE</sequence>
<dbReference type="EMBL" id="JAUOPB010000003">
    <property type="protein sequence ID" value="MDO6421836.1"/>
    <property type="molecule type" value="Genomic_DNA"/>
</dbReference>
<dbReference type="RefSeq" id="WP_303491518.1">
    <property type="nucleotide sequence ID" value="NZ_JAUOPB010000003.1"/>
</dbReference>
<dbReference type="AlphaFoldDB" id="A0AAW7X276"/>
<organism evidence="3 4">
    <name type="scientific">Saccharophagus degradans</name>
    <dbReference type="NCBI Taxonomy" id="86304"/>
    <lineage>
        <taxon>Bacteria</taxon>
        <taxon>Pseudomonadati</taxon>
        <taxon>Pseudomonadota</taxon>
        <taxon>Gammaproteobacteria</taxon>
        <taxon>Cellvibrionales</taxon>
        <taxon>Cellvibrionaceae</taxon>
        <taxon>Saccharophagus</taxon>
    </lineage>
</organism>
<gene>
    <name evidence="3" type="ORF">Q4521_05080</name>
</gene>
<keyword evidence="3" id="KW-0808">Transferase</keyword>
<evidence type="ECO:0000256" key="2">
    <source>
        <dbReference type="SAM" id="SignalP"/>
    </source>
</evidence>
<evidence type="ECO:0000313" key="4">
    <source>
        <dbReference type="Proteomes" id="UP001169760"/>
    </source>
</evidence>
<dbReference type="PANTHER" id="PTHR41339">
    <property type="entry name" value="LIPL48"/>
    <property type="match status" value="1"/>
</dbReference>
<feature type="region of interest" description="Disordered" evidence="1">
    <location>
        <begin position="36"/>
        <end position="64"/>
    </location>
</feature>
<dbReference type="PANTHER" id="PTHR41339:SF1">
    <property type="entry name" value="SECRETED PROTEIN"/>
    <property type="match status" value="1"/>
</dbReference>
<dbReference type="PROSITE" id="PS51257">
    <property type="entry name" value="PROKAR_LIPOPROTEIN"/>
    <property type="match status" value="1"/>
</dbReference>
<feature type="signal peptide" evidence="2">
    <location>
        <begin position="1"/>
        <end position="17"/>
    </location>
</feature>
<name>A0AAW7X276_9GAMM</name>